<dbReference type="Proteomes" id="UP000010866">
    <property type="component" value="Chromosome"/>
</dbReference>
<keyword evidence="2" id="KW-1185">Reference proteome</keyword>
<name>L0KYT9_METHD</name>
<sequence length="146" mass="16336">MHIYIPRVMVSLILIAAICLCGYIEKKEEEIPLYTDPGYPNTYFAHPVLGWHLNKTSHVYEAQGQSAAFLYYTSDPLLSTREGDLKLRIHTTEKDPNDLETLRGLGTDILTVSVDGTTIACYIPIGSLQELGTLDFVKDVSSEKKE</sequence>
<gene>
    <name evidence="1" type="ordered locus">Metho_2101</name>
</gene>
<accession>L0KYT9</accession>
<dbReference type="KEGG" id="mhz:Metho_2101"/>
<dbReference type="STRING" id="867904.Metho_2101"/>
<dbReference type="EMBL" id="CP003362">
    <property type="protein sequence ID" value="AGB50266.1"/>
    <property type="molecule type" value="Genomic_DNA"/>
</dbReference>
<dbReference type="HOGENOM" id="CLU_1773188_0_0_2"/>
<evidence type="ECO:0000313" key="1">
    <source>
        <dbReference type="EMBL" id="AGB50266.1"/>
    </source>
</evidence>
<dbReference type="AlphaFoldDB" id="L0KYT9"/>
<proteinExistence type="predicted"/>
<evidence type="ECO:0000313" key="2">
    <source>
        <dbReference type="Proteomes" id="UP000010866"/>
    </source>
</evidence>
<reference evidence="2" key="1">
    <citation type="submission" date="2012-02" db="EMBL/GenBank/DDBJ databases">
        <title>Complete sequence of chromosome of Methanomethylovorans hollandica DSM 15978.</title>
        <authorList>
            <person name="Lucas S."/>
            <person name="Copeland A."/>
            <person name="Lapidus A."/>
            <person name="Glavina del Rio T."/>
            <person name="Dalin E."/>
            <person name="Tice H."/>
            <person name="Bruce D."/>
            <person name="Goodwin L."/>
            <person name="Pitluck S."/>
            <person name="Peters L."/>
            <person name="Mikhailova N."/>
            <person name="Held B."/>
            <person name="Kyrpides N."/>
            <person name="Mavromatis K."/>
            <person name="Ivanova N."/>
            <person name="Brettin T."/>
            <person name="Detter J.C."/>
            <person name="Han C."/>
            <person name="Larimer F."/>
            <person name="Land M."/>
            <person name="Hauser L."/>
            <person name="Markowitz V."/>
            <person name="Cheng J.-F."/>
            <person name="Hugenholtz P."/>
            <person name="Woyke T."/>
            <person name="Wu D."/>
            <person name="Spring S."/>
            <person name="Schroeder M."/>
            <person name="Brambilla E."/>
            <person name="Klenk H.-P."/>
            <person name="Eisen J.A."/>
        </authorList>
    </citation>
    <scope>NUCLEOTIDE SEQUENCE [LARGE SCALE GENOMIC DNA]</scope>
    <source>
        <strain evidence="2">DSM 15978 / NBRC 107637 / DMS1</strain>
    </source>
</reference>
<protein>
    <submittedName>
        <fullName evidence="1">Uncharacterized protein</fullName>
    </submittedName>
</protein>
<organism evidence="1 2">
    <name type="scientific">Methanomethylovorans hollandica (strain DSM 15978 / NBRC 107637 / DMS1)</name>
    <dbReference type="NCBI Taxonomy" id="867904"/>
    <lineage>
        <taxon>Archaea</taxon>
        <taxon>Methanobacteriati</taxon>
        <taxon>Methanobacteriota</taxon>
        <taxon>Stenosarchaea group</taxon>
        <taxon>Methanomicrobia</taxon>
        <taxon>Methanosarcinales</taxon>
        <taxon>Methanosarcinaceae</taxon>
        <taxon>Methanomethylovorans</taxon>
    </lineage>
</organism>